<dbReference type="AlphaFoldDB" id="A0ABD0LZY7"/>
<evidence type="ECO:0000313" key="3">
    <source>
        <dbReference type="Proteomes" id="UP001519460"/>
    </source>
</evidence>
<evidence type="ECO:0000256" key="1">
    <source>
        <dbReference type="SAM" id="MobiDB-lite"/>
    </source>
</evidence>
<name>A0ABD0LZY7_9CAEN</name>
<reference evidence="2 3" key="1">
    <citation type="journal article" date="2023" name="Sci. Data">
        <title>Genome assembly of the Korean intertidal mud-creeper Batillaria attramentaria.</title>
        <authorList>
            <person name="Patra A.K."/>
            <person name="Ho P.T."/>
            <person name="Jun S."/>
            <person name="Lee S.J."/>
            <person name="Kim Y."/>
            <person name="Won Y.J."/>
        </authorList>
    </citation>
    <scope>NUCLEOTIDE SEQUENCE [LARGE SCALE GENOMIC DNA]</scope>
    <source>
        <strain evidence="2">Wonlab-2016</strain>
    </source>
</reference>
<protein>
    <submittedName>
        <fullName evidence="2">Uncharacterized protein</fullName>
    </submittedName>
</protein>
<sequence length="115" mass="13478">PIEIQRRAATERPVGKFASEDRNNTETDKSKMVSKRRFVYTFIPGGKKLKGETQRQNKTKQTENAVRAAEINERDNSFSRFINTEVARLSLLFVLMEEKRPKALHKKRKENKRQT</sequence>
<proteinExistence type="predicted"/>
<keyword evidence="3" id="KW-1185">Reference proteome</keyword>
<feature type="non-terminal residue" evidence="2">
    <location>
        <position position="1"/>
    </location>
</feature>
<dbReference type="EMBL" id="JACVVK020000014">
    <property type="protein sequence ID" value="KAK7504552.1"/>
    <property type="molecule type" value="Genomic_DNA"/>
</dbReference>
<organism evidence="2 3">
    <name type="scientific">Batillaria attramentaria</name>
    <dbReference type="NCBI Taxonomy" id="370345"/>
    <lineage>
        <taxon>Eukaryota</taxon>
        <taxon>Metazoa</taxon>
        <taxon>Spiralia</taxon>
        <taxon>Lophotrochozoa</taxon>
        <taxon>Mollusca</taxon>
        <taxon>Gastropoda</taxon>
        <taxon>Caenogastropoda</taxon>
        <taxon>Sorbeoconcha</taxon>
        <taxon>Cerithioidea</taxon>
        <taxon>Batillariidae</taxon>
        <taxon>Batillaria</taxon>
    </lineage>
</organism>
<evidence type="ECO:0000313" key="2">
    <source>
        <dbReference type="EMBL" id="KAK7504552.1"/>
    </source>
</evidence>
<gene>
    <name evidence="2" type="ORF">BaRGS_00004038</name>
</gene>
<feature type="region of interest" description="Disordered" evidence="1">
    <location>
        <begin position="1"/>
        <end position="31"/>
    </location>
</feature>
<dbReference type="Proteomes" id="UP001519460">
    <property type="component" value="Unassembled WGS sequence"/>
</dbReference>
<comment type="caution">
    <text evidence="2">The sequence shown here is derived from an EMBL/GenBank/DDBJ whole genome shotgun (WGS) entry which is preliminary data.</text>
</comment>
<accession>A0ABD0LZY7</accession>